<dbReference type="GO" id="GO:0010582">
    <property type="term" value="P:floral meristem determinacy"/>
    <property type="evidence" value="ECO:0007669"/>
    <property type="project" value="TreeGrafter"/>
</dbReference>
<dbReference type="AlphaFoldDB" id="A0A4S8JKJ4"/>
<keyword evidence="4" id="KW-0863">Zinc-finger</keyword>
<feature type="domain" description="YABBY N-terminal" evidence="9">
    <location>
        <begin position="37"/>
        <end position="73"/>
    </location>
</feature>
<evidence type="ECO:0000259" key="8">
    <source>
        <dbReference type="Pfam" id="PF04690"/>
    </source>
</evidence>
<dbReference type="GO" id="GO:0048366">
    <property type="term" value="P:leaf development"/>
    <property type="evidence" value="ECO:0007669"/>
    <property type="project" value="TreeGrafter"/>
</dbReference>
<evidence type="ECO:0000256" key="3">
    <source>
        <dbReference type="ARBA" id="ARBA00022723"/>
    </source>
</evidence>
<evidence type="ECO:0000256" key="5">
    <source>
        <dbReference type="ARBA" id="ARBA00022833"/>
    </source>
</evidence>
<keyword evidence="11" id="KW-1185">Reference proteome</keyword>
<evidence type="ECO:0000313" key="11">
    <source>
        <dbReference type="Proteomes" id="UP000317650"/>
    </source>
</evidence>
<dbReference type="Pfam" id="PF24868">
    <property type="entry name" value="YABBY_N"/>
    <property type="match status" value="1"/>
</dbReference>
<name>A0A4S8JKJ4_MUSBA</name>
<evidence type="ECO:0000256" key="2">
    <source>
        <dbReference type="ARBA" id="ARBA00010325"/>
    </source>
</evidence>
<gene>
    <name evidence="10" type="ORF">C4D60_Mb01t06520</name>
</gene>
<comment type="similarity">
    <text evidence="2">Belongs to the YABBY family.</text>
</comment>
<dbReference type="GO" id="GO:0008270">
    <property type="term" value="F:zinc ion binding"/>
    <property type="evidence" value="ECO:0007669"/>
    <property type="project" value="UniProtKB-KW"/>
</dbReference>
<dbReference type="GO" id="GO:0045165">
    <property type="term" value="P:cell fate commitment"/>
    <property type="evidence" value="ECO:0007669"/>
    <property type="project" value="TreeGrafter"/>
</dbReference>
<dbReference type="CDD" id="cd00084">
    <property type="entry name" value="HMG-box_SF"/>
    <property type="match status" value="1"/>
</dbReference>
<comment type="caution">
    <text evidence="10">The sequence shown here is derived from an EMBL/GenBank/DDBJ whole genome shotgun (WGS) entry which is preliminary data.</text>
</comment>
<dbReference type="EMBL" id="PYDT01000004">
    <property type="protein sequence ID" value="THU62571.1"/>
    <property type="molecule type" value="Genomic_DNA"/>
</dbReference>
<proteinExistence type="inferred from homology"/>
<dbReference type="PANTHER" id="PTHR31675:SF1">
    <property type="entry name" value="PROTEIN CRABS CLAW"/>
    <property type="match status" value="1"/>
</dbReference>
<dbReference type="InterPro" id="IPR056775">
    <property type="entry name" value="YABBY_C"/>
</dbReference>
<feature type="signal peptide" evidence="7">
    <location>
        <begin position="1"/>
        <end position="18"/>
    </location>
</feature>
<dbReference type="Pfam" id="PF04690">
    <property type="entry name" value="YABBY"/>
    <property type="match status" value="1"/>
</dbReference>
<evidence type="ECO:0000256" key="7">
    <source>
        <dbReference type="SAM" id="SignalP"/>
    </source>
</evidence>
<organism evidence="10 11">
    <name type="scientific">Musa balbisiana</name>
    <name type="common">Banana</name>
    <dbReference type="NCBI Taxonomy" id="52838"/>
    <lineage>
        <taxon>Eukaryota</taxon>
        <taxon>Viridiplantae</taxon>
        <taxon>Streptophyta</taxon>
        <taxon>Embryophyta</taxon>
        <taxon>Tracheophyta</taxon>
        <taxon>Spermatophyta</taxon>
        <taxon>Magnoliopsida</taxon>
        <taxon>Liliopsida</taxon>
        <taxon>Zingiberales</taxon>
        <taxon>Musaceae</taxon>
        <taxon>Musa</taxon>
    </lineage>
</organism>
<evidence type="ECO:0000256" key="1">
    <source>
        <dbReference type="ARBA" id="ARBA00004123"/>
    </source>
</evidence>
<keyword evidence="6" id="KW-0539">Nucleus</keyword>
<keyword evidence="5" id="KW-0862">Zinc</keyword>
<feature type="domain" description="YABBY protein C-terminal" evidence="8">
    <location>
        <begin position="124"/>
        <end position="170"/>
    </location>
</feature>
<evidence type="ECO:0000259" key="9">
    <source>
        <dbReference type="Pfam" id="PF24868"/>
    </source>
</evidence>
<dbReference type="InterPro" id="IPR036910">
    <property type="entry name" value="HMG_box_dom_sf"/>
</dbReference>
<evidence type="ECO:0008006" key="12">
    <source>
        <dbReference type="Google" id="ProtNLM"/>
    </source>
</evidence>
<dbReference type="InterPro" id="IPR006780">
    <property type="entry name" value="YABBY"/>
</dbReference>
<sequence>MPWPSFRSLLLFFELRMGALLPHPRNLNICHDENLFVLQVGVPRRWLMDSVTVHCGHCNHLSFLNPRDVIQCLCPAGPQMGLQGPCTGLMMEPPPLRSSSSGEQFKKASLLTMFHACFASRLLPPKKHRAPSAYNHFMREEIRRIKAAKPDIPHREAFSMAAKNWAKCDPRNSANVSL</sequence>
<dbReference type="Gene3D" id="1.10.30.10">
    <property type="entry name" value="High mobility group box domain"/>
    <property type="match status" value="1"/>
</dbReference>
<evidence type="ECO:0000256" key="4">
    <source>
        <dbReference type="ARBA" id="ARBA00022771"/>
    </source>
</evidence>
<evidence type="ECO:0000256" key="6">
    <source>
        <dbReference type="ARBA" id="ARBA00023242"/>
    </source>
</evidence>
<dbReference type="PANTHER" id="PTHR31675">
    <property type="entry name" value="PROTEIN YABBY 6-RELATED"/>
    <property type="match status" value="1"/>
</dbReference>
<comment type="subcellular location">
    <subcellularLocation>
        <location evidence="1">Nucleus</location>
    </subcellularLocation>
</comment>
<keyword evidence="3" id="KW-0479">Metal-binding</keyword>
<evidence type="ECO:0000313" key="10">
    <source>
        <dbReference type="EMBL" id="THU62571.1"/>
    </source>
</evidence>
<reference evidence="10 11" key="1">
    <citation type="journal article" date="2019" name="Nat. Plants">
        <title>Genome sequencing of Musa balbisiana reveals subgenome evolution and function divergence in polyploid bananas.</title>
        <authorList>
            <person name="Yao X."/>
        </authorList>
    </citation>
    <scope>NUCLEOTIDE SEQUENCE [LARGE SCALE GENOMIC DNA]</scope>
    <source>
        <strain evidence="11">cv. DH-PKW</strain>
        <tissue evidence="10">Leaves</tissue>
    </source>
</reference>
<accession>A0A4S8JKJ4</accession>
<dbReference type="Proteomes" id="UP000317650">
    <property type="component" value="Chromosome 1"/>
</dbReference>
<protein>
    <recommendedName>
        <fullName evidence="12">HMG box domain-containing protein</fullName>
    </recommendedName>
</protein>
<dbReference type="SUPFAM" id="SSF47095">
    <property type="entry name" value="HMG-box"/>
    <property type="match status" value="1"/>
</dbReference>
<dbReference type="GO" id="GO:0005634">
    <property type="term" value="C:nucleus"/>
    <property type="evidence" value="ECO:0007669"/>
    <property type="project" value="UniProtKB-SubCell"/>
</dbReference>
<feature type="chain" id="PRO_5020498605" description="HMG box domain-containing protein" evidence="7">
    <location>
        <begin position="19"/>
        <end position="178"/>
    </location>
</feature>
<keyword evidence="7" id="KW-0732">Signal</keyword>
<dbReference type="InterPro" id="IPR056776">
    <property type="entry name" value="YABBY_N"/>
</dbReference>
<dbReference type="GO" id="GO:0048479">
    <property type="term" value="P:style development"/>
    <property type="evidence" value="ECO:0007669"/>
    <property type="project" value="TreeGrafter"/>
</dbReference>